<gene>
    <name evidence="2" type="ORF">JZ751_007464</name>
</gene>
<keyword evidence="3" id="KW-1185">Reference proteome</keyword>
<proteinExistence type="predicted"/>
<dbReference type="Proteomes" id="UP000824540">
    <property type="component" value="Unassembled WGS sequence"/>
</dbReference>
<name>A0A8T2N7P1_9TELE</name>
<feature type="compositionally biased region" description="Basic and acidic residues" evidence="1">
    <location>
        <begin position="127"/>
        <end position="144"/>
    </location>
</feature>
<reference evidence="2" key="1">
    <citation type="thesis" date="2021" institute="BYU ScholarsArchive" country="Provo, UT, USA">
        <title>Applications of and Algorithms for Genome Assembly and Genomic Analyses with an Emphasis on Marine Teleosts.</title>
        <authorList>
            <person name="Pickett B.D."/>
        </authorList>
    </citation>
    <scope>NUCLEOTIDE SEQUENCE</scope>
    <source>
        <strain evidence="2">HI-2016</strain>
    </source>
</reference>
<dbReference type="EMBL" id="JAFBMS010000144">
    <property type="protein sequence ID" value="KAG9334641.1"/>
    <property type="molecule type" value="Genomic_DNA"/>
</dbReference>
<evidence type="ECO:0000313" key="2">
    <source>
        <dbReference type="EMBL" id="KAG9334641.1"/>
    </source>
</evidence>
<comment type="caution">
    <text evidence="2">The sequence shown here is derived from an EMBL/GenBank/DDBJ whole genome shotgun (WGS) entry which is preliminary data.</text>
</comment>
<protein>
    <submittedName>
        <fullName evidence="2">Uncharacterized protein</fullName>
    </submittedName>
</protein>
<accession>A0A8T2N7P1</accession>
<evidence type="ECO:0000313" key="3">
    <source>
        <dbReference type="Proteomes" id="UP000824540"/>
    </source>
</evidence>
<evidence type="ECO:0000256" key="1">
    <source>
        <dbReference type="SAM" id="MobiDB-lite"/>
    </source>
</evidence>
<feature type="non-terminal residue" evidence="2">
    <location>
        <position position="144"/>
    </location>
</feature>
<feature type="region of interest" description="Disordered" evidence="1">
    <location>
        <begin position="74"/>
        <end position="144"/>
    </location>
</feature>
<dbReference type="AlphaFoldDB" id="A0A8T2N7P1"/>
<organism evidence="2 3">
    <name type="scientific">Albula glossodonta</name>
    <name type="common">roundjaw bonefish</name>
    <dbReference type="NCBI Taxonomy" id="121402"/>
    <lineage>
        <taxon>Eukaryota</taxon>
        <taxon>Metazoa</taxon>
        <taxon>Chordata</taxon>
        <taxon>Craniata</taxon>
        <taxon>Vertebrata</taxon>
        <taxon>Euteleostomi</taxon>
        <taxon>Actinopterygii</taxon>
        <taxon>Neopterygii</taxon>
        <taxon>Teleostei</taxon>
        <taxon>Albuliformes</taxon>
        <taxon>Albulidae</taxon>
        <taxon>Albula</taxon>
    </lineage>
</organism>
<sequence>HAASLTPVSYTAGRGSSLEYLSESAGCLQCSDTEREVLTLYWRSSEEQQRKSRDGAQRHSVLLQSDPAHCYWRKATQRGERTQAGHPDPHNDLYTTLDLKSRSPDYDTLKTVRDAAKPSSSSQNHSTFKEYENIQERRSAERKT</sequence>
<feature type="compositionally biased region" description="Basic and acidic residues" evidence="1">
    <location>
        <begin position="77"/>
        <end position="91"/>
    </location>
</feature>
<feature type="compositionally biased region" description="Basic and acidic residues" evidence="1">
    <location>
        <begin position="99"/>
        <end position="116"/>
    </location>
</feature>